<dbReference type="PROSITE" id="PS50158">
    <property type="entry name" value="ZF_CCHC"/>
    <property type="match status" value="1"/>
</dbReference>
<dbReference type="Gene3D" id="3.10.20.90">
    <property type="entry name" value="Phosphatidylinositol 3-kinase Catalytic Subunit, Chain A, domain 1"/>
    <property type="match status" value="1"/>
</dbReference>
<dbReference type="GO" id="GO:0006511">
    <property type="term" value="P:ubiquitin-dependent protein catabolic process"/>
    <property type="evidence" value="ECO:0007669"/>
    <property type="project" value="TreeGrafter"/>
</dbReference>
<feature type="compositionally biased region" description="Basic and acidic residues" evidence="7">
    <location>
        <begin position="728"/>
        <end position="746"/>
    </location>
</feature>
<feature type="compositionally biased region" description="Low complexity" evidence="7">
    <location>
        <begin position="759"/>
        <end position="768"/>
    </location>
</feature>
<evidence type="ECO:0008006" key="13">
    <source>
        <dbReference type="Google" id="ProtNLM"/>
    </source>
</evidence>
<feature type="domain" description="RING-type" evidence="8">
    <location>
        <begin position="229"/>
        <end position="270"/>
    </location>
</feature>
<dbReference type="PROSITE" id="PS50089">
    <property type="entry name" value="ZF_RING_2"/>
    <property type="match status" value="1"/>
</dbReference>
<feature type="compositionally biased region" description="Basic residues" evidence="7">
    <location>
        <begin position="707"/>
        <end position="716"/>
    </location>
</feature>
<feature type="compositionally biased region" description="Basic and acidic residues" evidence="7">
    <location>
        <begin position="654"/>
        <end position="673"/>
    </location>
</feature>
<sequence length="904" mass="99979">MRLERLKARHCELQISDAQTNEEYTDDEAEIPRLSSVIVRRIPPGGVKPAGKTFIVHLNSKAAVRSPKPILQQKDSSISASLAKLAKTGNLVDANASEDDKIEAMKLQSNYEYASINYSKNPYGPLPDNYICYRCGKPGHHIRQCPSMFDESVEAPKRFRKCTGIPQSFMVKAEPGTKGAMLNSDGEYAIPVIDAEAYARGKKERPPFVPHDDSSPEEEANPIPSELLCPICKDLLTDAVVIPCCGNSYCDDCIRTFLLDSEEHICFTCQQSDVSPDSLIANNFLRQVVNNHKNQTPNTKLILKQVPKAARPSPRLQMSRPLRSTQLDPLRANVTHPPPAIILTAAPQTQVQPPAPSPPAPVTDQHSPMQSTNQGDPPSPGEFDPEPTVRQSPESDPEIGPHGSHVSVLGLPSPIRPPHPSVYTAPPPPVYPSPYLYPPPAQLYPPPYNPGFPPPPFGYSPQPMHAPGPRGLTPPWIPPGVRPPLPHLGPRFSQPPPSKKYCNRRGHRQHKTTPDEFPMDFHEELMEYKNSPKGQRPSYSSRSPFGGSQSRARSRSRSNGRSYPRSPYSRHNGRSYRRSRSRSHSPLLSPPPLLAGPREGAEGPATFRSRSRSPGGFRSRSPGGQQPPPRGPPPYELKGPSPGGHDRRERKRRLQLEKEDTDRYKKHRNDYDNQHPSLHHRGRGSSDGDHQPPSSSSSGTKSSTKVLKTKKATKKRPREEPEPSQPLKQDRIQDPIPQKEKSKKLYSEASPASDPSTVLPDPCLPSLLPLVTQRGKKSKHLLCPYTVLPDPYLPSLLPLVTQRGKKSKHLLSLKQDRIQDPIPQKGKSKKLYSEASPASDPYTVLPDPYLPSLLPLVPQRGKTSKPSISQKAPTLSSQTLTYPHCSLSCPSGERRANPSVERSK</sequence>
<dbReference type="SMART" id="SM00343">
    <property type="entry name" value="ZnF_C2HC"/>
    <property type="match status" value="1"/>
</dbReference>
<dbReference type="InterPro" id="IPR036875">
    <property type="entry name" value="Znf_CCHC_sf"/>
</dbReference>
<evidence type="ECO:0000256" key="4">
    <source>
        <dbReference type="ARBA" id="ARBA00022833"/>
    </source>
</evidence>
<dbReference type="InterPro" id="IPR001878">
    <property type="entry name" value="Znf_CCHC"/>
</dbReference>
<feature type="domain" description="CCHC-type" evidence="9">
    <location>
        <begin position="132"/>
        <end position="147"/>
    </location>
</feature>
<evidence type="ECO:0000256" key="6">
    <source>
        <dbReference type="PROSITE-ProRule" id="PRU00047"/>
    </source>
</evidence>
<keyword evidence="4" id="KW-0862">Zinc</keyword>
<keyword evidence="3 6" id="KW-0863">Zinc-finger</keyword>
<accession>A0A9N7VMX6</accession>
<feature type="compositionally biased region" description="Low complexity" evidence="7">
    <location>
        <begin position="845"/>
        <end position="858"/>
    </location>
</feature>
<evidence type="ECO:0000259" key="8">
    <source>
        <dbReference type="PROSITE" id="PS50089"/>
    </source>
</evidence>
<feature type="region of interest" description="Disordered" evidence="7">
    <location>
        <begin position="304"/>
        <end position="335"/>
    </location>
</feature>
<gene>
    <name evidence="11" type="ORF">PLEPLA_LOCUS39942</name>
</gene>
<dbReference type="InterPro" id="IPR033489">
    <property type="entry name" value="RBBP6"/>
</dbReference>
<dbReference type="EMBL" id="CADEAL010004120">
    <property type="protein sequence ID" value="CAB1452202.1"/>
    <property type="molecule type" value="Genomic_DNA"/>
</dbReference>
<organism evidence="11 12">
    <name type="scientific">Pleuronectes platessa</name>
    <name type="common">European plaice</name>
    <dbReference type="NCBI Taxonomy" id="8262"/>
    <lineage>
        <taxon>Eukaryota</taxon>
        <taxon>Metazoa</taxon>
        <taxon>Chordata</taxon>
        <taxon>Craniata</taxon>
        <taxon>Vertebrata</taxon>
        <taxon>Euteleostomi</taxon>
        <taxon>Actinopterygii</taxon>
        <taxon>Neopterygii</taxon>
        <taxon>Teleostei</taxon>
        <taxon>Neoteleostei</taxon>
        <taxon>Acanthomorphata</taxon>
        <taxon>Carangaria</taxon>
        <taxon>Pleuronectiformes</taxon>
        <taxon>Pleuronectoidei</taxon>
        <taxon>Pleuronectidae</taxon>
        <taxon>Pleuronectes</taxon>
    </lineage>
</organism>
<feature type="compositionally biased region" description="Pro residues" evidence="7">
    <location>
        <begin position="475"/>
        <end position="498"/>
    </location>
</feature>
<feature type="compositionally biased region" description="Basic residues" evidence="7">
    <location>
        <begin position="571"/>
        <end position="583"/>
    </location>
</feature>
<dbReference type="PANTHER" id="PTHR15439">
    <property type="entry name" value="RETINOBLASTOMA-BINDING PROTEIN 6"/>
    <property type="match status" value="1"/>
</dbReference>
<protein>
    <recommendedName>
        <fullName evidence="13">Retinoblastoma binding protein 6</fullName>
    </recommendedName>
</protein>
<dbReference type="GO" id="GO:0016567">
    <property type="term" value="P:protein ubiquitination"/>
    <property type="evidence" value="ECO:0007669"/>
    <property type="project" value="InterPro"/>
</dbReference>
<dbReference type="SMART" id="SM00184">
    <property type="entry name" value="RING"/>
    <property type="match status" value="1"/>
</dbReference>
<evidence type="ECO:0000256" key="1">
    <source>
        <dbReference type="ARBA" id="ARBA00004123"/>
    </source>
</evidence>
<dbReference type="GO" id="GO:0061630">
    <property type="term" value="F:ubiquitin protein ligase activity"/>
    <property type="evidence" value="ECO:0007669"/>
    <property type="project" value="InterPro"/>
</dbReference>
<dbReference type="SUPFAM" id="SSF57850">
    <property type="entry name" value="RING/U-box"/>
    <property type="match status" value="1"/>
</dbReference>
<dbReference type="GO" id="GO:0003676">
    <property type="term" value="F:nucleic acid binding"/>
    <property type="evidence" value="ECO:0007669"/>
    <property type="project" value="InterPro"/>
</dbReference>
<dbReference type="GO" id="GO:0008270">
    <property type="term" value="F:zinc ion binding"/>
    <property type="evidence" value="ECO:0007669"/>
    <property type="project" value="UniProtKB-KW"/>
</dbReference>
<comment type="subcellular location">
    <subcellularLocation>
        <location evidence="1">Nucleus</location>
    </subcellularLocation>
</comment>
<dbReference type="CDD" id="cd16620">
    <property type="entry name" value="vRING-HC-C4C4_RBBP6"/>
    <property type="match status" value="1"/>
</dbReference>
<dbReference type="AlphaFoldDB" id="A0A9N7VMX6"/>
<keyword evidence="2" id="KW-0479">Metal-binding</keyword>
<feature type="compositionally biased region" description="Basic and acidic residues" evidence="7">
    <location>
        <begin position="892"/>
        <end position="904"/>
    </location>
</feature>
<feature type="compositionally biased region" description="Basic residues" evidence="7">
    <location>
        <begin position="501"/>
        <end position="511"/>
    </location>
</feature>
<dbReference type="Gene3D" id="3.30.40.10">
    <property type="entry name" value="Zinc/RING finger domain, C3HC4 (zinc finger)"/>
    <property type="match status" value="1"/>
</dbReference>
<comment type="caution">
    <text evidence="11">The sequence shown here is derived from an EMBL/GenBank/DDBJ whole genome shotgun (WGS) entry which is preliminary data.</text>
</comment>
<feature type="compositionally biased region" description="Polar residues" evidence="7">
    <location>
        <begin position="864"/>
        <end position="881"/>
    </location>
</feature>
<feature type="compositionally biased region" description="Low complexity" evidence="7">
    <location>
        <begin position="559"/>
        <end position="570"/>
    </location>
</feature>
<dbReference type="InterPro" id="IPR014891">
    <property type="entry name" value="DWNN_domain"/>
</dbReference>
<dbReference type="GO" id="GO:0006397">
    <property type="term" value="P:mRNA processing"/>
    <property type="evidence" value="ECO:0007669"/>
    <property type="project" value="InterPro"/>
</dbReference>
<evidence type="ECO:0000313" key="12">
    <source>
        <dbReference type="Proteomes" id="UP001153269"/>
    </source>
</evidence>
<feature type="compositionally biased region" description="Low complexity" evidence="7">
    <location>
        <begin position="694"/>
        <end position="706"/>
    </location>
</feature>
<feature type="region of interest" description="Disordered" evidence="7">
    <location>
        <begin position="348"/>
        <end position="413"/>
    </location>
</feature>
<evidence type="ECO:0000259" key="9">
    <source>
        <dbReference type="PROSITE" id="PS50158"/>
    </source>
</evidence>
<keyword evidence="12" id="KW-1185">Reference proteome</keyword>
<evidence type="ECO:0000256" key="7">
    <source>
        <dbReference type="SAM" id="MobiDB-lite"/>
    </source>
</evidence>
<feature type="domain" description="DWNN" evidence="10">
    <location>
        <begin position="1"/>
        <end position="43"/>
    </location>
</feature>
<dbReference type="PANTHER" id="PTHR15439:SF0">
    <property type="entry name" value="CELL DIVISION CYCLE AND APOPTOSIS REGULATOR PROTEIN 1-RELATED"/>
    <property type="match status" value="1"/>
</dbReference>
<dbReference type="GO" id="GO:0005634">
    <property type="term" value="C:nucleus"/>
    <property type="evidence" value="ECO:0007669"/>
    <property type="project" value="UniProtKB-SubCell"/>
</dbReference>
<evidence type="ECO:0000256" key="3">
    <source>
        <dbReference type="ARBA" id="ARBA00022771"/>
    </source>
</evidence>
<dbReference type="InterPro" id="IPR001841">
    <property type="entry name" value="Znf_RING"/>
</dbReference>
<dbReference type="SUPFAM" id="SSF57756">
    <property type="entry name" value="Retrovirus zinc finger-like domains"/>
    <property type="match status" value="1"/>
</dbReference>
<name>A0A9N7VMX6_PLEPL</name>
<dbReference type="InterPro" id="IPR025829">
    <property type="entry name" value="Zn_knuckle_CX2CX3GHX4C"/>
</dbReference>
<reference evidence="11" key="1">
    <citation type="submission" date="2020-03" db="EMBL/GenBank/DDBJ databases">
        <authorList>
            <person name="Weist P."/>
        </authorList>
    </citation>
    <scope>NUCLEOTIDE SEQUENCE</scope>
</reference>
<feature type="compositionally biased region" description="Low complexity" evidence="7">
    <location>
        <begin position="612"/>
        <end position="624"/>
    </location>
</feature>
<dbReference type="Pfam" id="PF08783">
    <property type="entry name" value="DWNN"/>
    <property type="match status" value="1"/>
</dbReference>
<dbReference type="InterPro" id="IPR013083">
    <property type="entry name" value="Znf_RING/FYVE/PHD"/>
</dbReference>
<feature type="compositionally biased region" description="Pro residues" evidence="7">
    <location>
        <begin position="625"/>
        <end position="635"/>
    </location>
</feature>
<dbReference type="Gene3D" id="4.10.60.10">
    <property type="entry name" value="Zinc finger, CCHC-type"/>
    <property type="match status" value="1"/>
</dbReference>
<dbReference type="Pfam" id="PF13696">
    <property type="entry name" value="zf-CCHC_2"/>
    <property type="match status" value="1"/>
</dbReference>
<evidence type="ECO:0000259" key="10">
    <source>
        <dbReference type="PROSITE" id="PS51282"/>
    </source>
</evidence>
<dbReference type="Proteomes" id="UP001153269">
    <property type="component" value="Unassembled WGS sequence"/>
</dbReference>
<dbReference type="SMART" id="SM01180">
    <property type="entry name" value="DWNN"/>
    <property type="match status" value="1"/>
</dbReference>
<feature type="compositionally biased region" description="Polar residues" evidence="7">
    <location>
        <begin position="364"/>
        <end position="376"/>
    </location>
</feature>
<feature type="region of interest" description="Disordered" evidence="7">
    <location>
        <begin position="459"/>
        <end position="768"/>
    </location>
</feature>
<evidence type="ECO:0000313" key="11">
    <source>
        <dbReference type="EMBL" id="CAB1452202.1"/>
    </source>
</evidence>
<evidence type="ECO:0000256" key="2">
    <source>
        <dbReference type="ARBA" id="ARBA00022723"/>
    </source>
</evidence>
<evidence type="ECO:0000256" key="5">
    <source>
        <dbReference type="ARBA" id="ARBA00023242"/>
    </source>
</evidence>
<keyword evidence="5" id="KW-0539">Nucleus</keyword>
<dbReference type="PROSITE" id="PS51282">
    <property type="entry name" value="DWNN"/>
    <property type="match status" value="1"/>
</dbReference>
<feature type="region of interest" description="Disordered" evidence="7">
    <location>
        <begin position="821"/>
        <end position="904"/>
    </location>
</feature>
<proteinExistence type="predicted"/>